<dbReference type="GO" id="GO:0016020">
    <property type="term" value="C:membrane"/>
    <property type="evidence" value="ECO:0007669"/>
    <property type="project" value="InterPro"/>
</dbReference>
<accession>A0A0B4X5J5</accession>
<evidence type="ECO:0000313" key="4">
    <source>
        <dbReference type="Proteomes" id="UP000031368"/>
    </source>
</evidence>
<protein>
    <submittedName>
        <fullName evidence="3">Methyl-accepting chemotaxis (MCP) signaling domain-containing protein</fullName>
    </submittedName>
</protein>
<evidence type="ECO:0000259" key="2">
    <source>
        <dbReference type="PROSITE" id="PS50111"/>
    </source>
</evidence>
<sequence>MQQAGNALGQIVVQVHEAMTNIRSSSVEIGNIIVSSMKSHQTNLLALNAGIEAARAGGLAVGSRLPDDLIRGRITHTAGGSATFRNLGRPEWPQAVAQGRRRAIVRLV</sequence>
<dbReference type="EMBL" id="CP006878">
    <property type="protein sequence ID" value="AJD43379.1"/>
    <property type="molecule type" value="Genomic_DNA"/>
</dbReference>
<dbReference type="Pfam" id="PF00015">
    <property type="entry name" value="MCPsignal"/>
    <property type="match status" value="1"/>
</dbReference>
<keyword evidence="4" id="KW-1185">Reference proteome</keyword>
<dbReference type="HOGENOM" id="CLU_2194812_0_0_5"/>
<feature type="domain" description="Methyl-accepting transducer" evidence="2">
    <location>
        <begin position="1"/>
        <end position="87"/>
    </location>
</feature>
<geneLocation type="plasmid" evidence="3 4">
    <name>pRgalR602a</name>
</geneLocation>
<dbReference type="Gene3D" id="1.10.287.950">
    <property type="entry name" value="Methyl-accepting chemotaxis protein"/>
    <property type="match status" value="1"/>
</dbReference>
<evidence type="ECO:0000313" key="3">
    <source>
        <dbReference type="EMBL" id="AJD43379.1"/>
    </source>
</evidence>
<reference evidence="3 4" key="1">
    <citation type="submission" date="2013-11" db="EMBL/GenBank/DDBJ databases">
        <title>Complete genome sequence of Rhizobium gallicum bv. gallicum R602.</title>
        <authorList>
            <person name="Bustos P."/>
            <person name="Santamaria R.I."/>
            <person name="Lozano L."/>
            <person name="Acosta J.L."/>
            <person name="Ormeno-Orrillo E."/>
            <person name="Rogel M.A."/>
            <person name="Romero D."/>
            <person name="Cevallos M.A."/>
            <person name="Martinez-Romero E."/>
            <person name="Gonzalez V."/>
        </authorList>
    </citation>
    <scope>NUCLEOTIDE SEQUENCE [LARGE SCALE GENOMIC DNA]</scope>
    <source>
        <strain evidence="3 4">R602</strain>
        <plasmid evidence="3 4">pRgalR602a</plasmid>
    </source>
</reference>
<dbReference type="AlphaFoldDB" id="A0A0B4X5J5"/>
<organism evidence="3 4">
    <name type="scientific">Rhizobium gallicum bv. gallicum R602sp</name>
    <dbReference type="NCBI Taxonomy" id="1041138"/>
    <lineage>
        <taxon>Bacteria</taxon>
        <taxon>Pseudomonadati</taxon>
        <taxon>Pseudomonadota</taxon>
        <taxon>Alphaproteobacteria</taxon>
        <taxon>Hyphomicrobiales</taxon>
        <taxon>Rhizobiaceae</taxon>
        <taxon>Rhizobium/Agrobacterium group</taxon>
        <taxon>Rhizobium</taxon>
    </lineage>
</organism>
<dbReference type="KEGG" id="rga:RGR602_PA00032"/>
<dbReference type="Proteomes" id="UP000031368">
    <property type="component" value="Plasmid pRgalR602a"/>
</dbReference>
<gene>
    <name evidence="3" type="ORF">RGR602_PA00032</name>
</gene>
<dbReference type="GO" id="GO:0007165">
    <property type="term" value="P:signal transduction"/>
    <property type="evidence" value="ECO:0007669"/>
    <property type="project" value="UniProtKB-KW"/>
</dbReference>
<dbReference type="PROSITE" id="PS50111">
    <property type="entry name" value="CHEMOTAXIS_TRANSDUC_2"/>
    <property type="match status" value="1"/>
</dbReference>
<dbReference type="RefSeq" id="WP_203226212.1">
    <property type="nucleotide sequence ID" value="NZ_CP006878.1"/>
</dbReference>
<evidence type="ECO:0000256" key="1">
    <source>
        <dbReference type="PROSITE-ProRule" id="PRU00284"/>
    </source>
</evidence>
<dbReference type="InterPro" id="IPR004089">
    <property type="entry name" value="MCPsignal_dom"/>
</dbReference>
<dbReference type="SUPFAM" id="SSF58104">
    <property type="entry name" value="Methyl-accepting chemotaxis protein (MCP) signaling domain"/>
    <property type="match status" value="1"/>
</dbReference>
<keyword evidence="1" id="KW-0807">Transducer</keyword>
<proteinExistence type="predicted"/>
<keyword evidence="3" id="KW-0614">Plasmid</keyword>
<name>A0A0B4X5J5_9HYPH</name>